<reference evidence="5" key="2">
    <citation type="submission" date="2023-01" db="EMBL/GenBank/DDBJ databases">
        <authorList>
            <person name="Sun Q."/>
            <person name="Evtushenko L."/>
        </authorList>
    </citation>
    <scope>NUCLEOTIDE SEQUENCE</scope>
    <source>
        <strain evidence="5">VKM Ac-1321</strain>
    </source>
</reference>
<dbReference type="Pfam" id="PF00392">
    <property type="entry name" value="GntR"/>
    <property type="match status" value="1"/>
</dbReference>
<evidence type="ECO:0000313" key="6">
    <source>
        <dbReference type="Proteomes" id="UP001143480"/>
    </source>
</evidence>
<keyword evidence="2" id="KW-0238">DNA-binding</keyword>
<dbReference type="Gene3D" id="1.10.357.10">
    <property type="entry name" value="Tetracycline Repressor, domain 2"/>
    <property type="match status" value="1"/>
</dbReference>
<evidence type="ECO:0000256" key="3">
    <source>
        <dbReference type="ARBA" id="ARBA00023163"/>
    </source>
</evidence>
<dbReference type="Gene3D" id="1.10.10.10">
    <property type="entry name" value="Winged helix-like DNA-binding domain superfamily/Winged helix DNA-binding domain"/>
    <property type="match status" value="1"/>
</dbReference>
<protein>
    <recommendedName>
        <fullName evidence="4">HTH gntR-type domain-containing protein</fullName>
    </recommendedName>
</protein>
<dbReference type="InterPro" id="IPR036388">
    <property type="entry name" value="WH-like_DNA-bd_sf"/>
</dbReference>
<dbReference type="GO" id="GO:0045892">
    <property type="term" value="P:negative regulation of DNA-templated transcription"/>
    <property type="evidence" value="ECO:0007669"/>
    <property type="project" value="InterPro"/>
</dbReference>
<dbReference type="Pfam" id="PF02909">
    <property type="entry name" value="TetR_C_1"/>
    <property type="match status" value="1"/>
</dbReference>
<evidence type="ECO:0000256" key="1">
    <source>
        <dbReference type="ARBA" id="ARBA00023015"/>
    </source>
</evidence>
<dbReference type="GO" id="GO:0003700">
    <property type="term" value="F:DNA-binding transcription factor activity"/>
    <property type="evidence" value="ECO:0007669"/>
    <property type="project" value="InterPro"/>
</dbReference>
<keyword evidence="3" id="KW-0804">Transcription</keyword>
<feature type="domain" description="HTH gntR-type" evidence="4">
    <location>
        <begin position="2"/>
        <end position="71"/>
    </location>
</feature>
<dbReference type="InterPro" id="IPR036390">
    <property type="entry name" value="WH_DNA-bd_sf"/>
</dbReference>
<dbReference type="AlphaFoldDB" id="A0A9W6NNM1"/>
<accession>A0A9W6NNM1</accession>
<evidence type="ECO:0000313" key="5">
    <source>
        <dbReference type="EMBL" id="GLL03461.1"/>
    </source>
</evidence>
<dbReference type="Proteomes" id="UP001143480">
    <property type="component" value="Unassembled WGS sequence"/>
</dbReference>
<dbReference type="PROSITE" id="PS50949">
    <property type="entry name" value="HTH_GNTR"/>
    <property type="match status" value="1"/>
</dbReference>
<dbReference type="InterPro" id="IPR009057">
    <property type="entry name" value="Homeodomain-like_sf"/>
</dbReference>
<dbReference type="GO" id="GO:0003677">
    <property type="term" value="F:DNA binding"/>
    <property type="evidence" value="ECO:0007669"/>
    <property type="project" value="UniProtKB-KW"/>
</dbReference>
<dbReference type="RefSeq" id="WP_261965891.1">
    <property type="nucleotide sequence ID" value="NZ_BAAAXA010000001.1"/>
</dbReference>
<dbReference type="SUPFAM" id="SSF48498">
    <property type="entry name" value="Tetracyclin repressor-like, C-terminal domain"/>
    <property type="match status" value="1"/>
</dbReference>
<dbReference type="InterPro" id="IPR000524">
    <property type="entry name" value="Tscrpt_reg_HTH_GntR"/>
</dbReference>
<dbReference type="SUPFAM" id="SSF46785">
    <property type="entry name" value="Winged helix' DNA-binding domain"/>
    <property type="match status" value="1"/>
</dbReference>
<evidence type="ECO:0000256" key="2">
    <source>
        <dbReference type="ARBA" id="ARBA00023125"/>
    </source>
</evidence>
<dbReference type="Gene3D" id="1.10.10.60">
    <property type="entry name" value="Homeodomain-like"/>
    <property type="match status" value="1"/>
</dbReference>
<dbReference type="InterPro" id="IPR036271">
    <property type="entry name" value="Tet_transcr_reg_TetR-rel_C_sf"/>
</dbReference>
<gene>
    <name evidence="5" type="ORF">GCM10017581_052070</name>
</gene>
<proteinExistence type="predicted"/>
<dbReference type="SMART" id="SM00345">
    <property type="entry name" value="HTH_GNTR"/>
    <property type="match status" value="1"/>
</dbReference>
<dbReference type="EMBL" id="BSFP01000034">
    <property type="protein sequence ID" value="GLL03461.1"/>
    <property type="molecule type" value="Genomic_DNA"/>
</dbReference>
<organism evidence="5 6">
    <name type="scientific">Dactylosporangium matsuzakiense</name>
    <dbReference type="NCBI Taxonomy" id="53360"/>
    <lineage>
        <taxon>Bacteria</taxon>
        <taxon>Bacillati</taxon>
        <taxon>Actinomycetota</taxon>
        <taxon>Actinomycetes</taxon>
        <taxon>Micromonosporales</taxon>
        <taxon>Micromonosporaceae</taxon>
        <taxon>Dactylosporangium</taxon>
    </lineage>
</organism>
<evidence type="ECO:0000259" key="4">
    <source>
        <dbReference type="PROSITE" id="PS50949"/>
    </source>
</evidence>
<dbReference type="InterPro" id="IPR004111">
    <property type="entry name" value="Repressor_TetR_C"/>
</dbReference>
<name>A0A9W6NNM1_9ACTN</name>
<comment type="caution">
    <text evidence="5">The sequence shown here is derived from an EMBL/GenBank/DDBJ whole genome shotgun (WGS) entry which is preliminary data.</text>
</comment>
<keyword evidence="6" id="KW-1185">Reference proteome</keyword>
<sequence length="265" mass="28246">MTRFAADIVADLRARIVAGDLKPGEFLPTAKEITAGWGATTATAYKAMELLRQEGLAAKVVRGIGLVVTADAPAVAAAWAPPPAHGDLVRARIVTAAVELADRDGLANLSLRLIGERAGGLVSGTFYKWVRDRAELETLMAGAVFAGHPPPKPAGTWRAQLERLARLQWRMYRRHAWLARTVSFTAPGASPHVTEHTDAAARALRDRGCSPAEAADLALAVASLVRGCALALESEDPRARRAEADAAEAQFAFGLARLLDGFERE</sequence>
<dbReference type="SUPFAM" id="SSF46689">
    <property type="entry name" value="Homeodomain-like"/>
    <property type="match status" value="1"/>
</dbReference>
<reference evidence="5" key="1">
    <citation type="journal article" date="2014" name="Int. J. Syst. Evol. Microbiol.">
        <title>Complete genome sequence of Corynebacterium casei LMG S-19264T (=DSM 44701T), isolated from a smear-ripened cheese.</title>
        <authorList>
            <consortium name="US DOE Joint Genome Institute (JGI-PGF)"/>
            <person name="Walter F."/>
            <person name="Albersmeier A."/>
            <person name="Kalinowski J."/>
            <person name="Ruckert C."/>
        </authorList>
    </citation>
    <scope>NUCLEOTIDE SEQUENCE</scope>
    <source>
        <strain evidence="5">VKM Ac-1321</strain>
    </source>
</reference>
<keyword evidence="1" id="KW-0805">Transcription regulation</keyword>